<gene>
    <name evidence="1" type="ORF">FA13DRAFT_1711524</name>
</gene>
<dbReference type="EMBL" id="QPFP01000030">
    <property type="protein sequence ID" value="TEB28820.1"/>
    <property type="molecule type" value="Genomic_DNA"/>
</dbReference>
<organism evidence="1 2">
    <name type="scientific">Coprinellus micaceus</name>
    <name type="common">Glistening ink-cap mushroom</name>
    <name type="synonym">Coprinus micaceus</name>
    <dbReference type="NCBI Taxonomy" id="71717"/>
    <lineage>
        <taxon>Eukaryota</taxon>
        <taxon>Fungi</taxon>
        <taxon>Dikarya</taxon>
        <taxon>Basidiomycota</taxon>
        <taxon>Agaricomycotina</taxon>
        <taxon>Agaricomycetes</taxon>
        <taxon>Agaricomycetidae</taxon>
        <taxon>Agaricales</taxon>
        <taxon>Agaricineae</taxon>
        <taxon>Psathyrellaceae</taxon>
        <taxon>Coprinellus</taxon>
    </lineage>
</organism>
<proteinExistence type="predicted"/>
<dbReference type="SUPFAM" id="SSF52540">
    <property type="entry name" value="P-loop containing nucleoside triphosphate hydrolases"/>
    <property type="match status" value="1"/>
</dbReference>
<dbReference type="InterPro" id="IPR027417">
    <property type="entry name" value="P-loop_NTPase"/>
</dbReference>
<dbReference type="OrthoDB" id="18798at2759"/>
<evidence type="ECO:0000313" key="1">
    <source>
        <dbReference type="EMBL" id="TEB28820.1"/>
    </source>
</evidence>
<reference evidence="1 2" key="1">
    <citation type="journal article" date="2019" name="Nat. Ecol. Evol.">
        <title>Megaphylogeny resolves global patterns of mushroom evolution.</title>
        <authorList>
            <person name="Varga T."/>
            <person name="Krizsan K."/>
            <person name="Foldi C."/>
            <person name="Dima B."/>
            <person name="Sanchez-Garcia M."/>
            <person name="Sanchez-Ramirez S."/>
            <person name="Szollosi G.J."/>
            <person name="Szarkandi J.G."/>
            <person name="Papp V."/>
            <person name="Albert L."/>
            <person name="Andreopoulos W."/>
            <person name="Angelini C."/>
            <person name="Antonin V."/>
            <person name="Barry K.W."/>
            <person name="Bougher N.L."/>
            <person name="Buchanan P."/>
            <person name="Buyck B."/>
            <person name="Bense V."/>
            <person name="Catcheside P."/>
            <person name="Chovatia M."/>
            <person name="Cooper J."/>
            <person name="Damon W."/>
            <person name="Desjardin D."/>
            <person name="Finy P."/>
            <person name="Geml J."/>
            <person name="Haridas S."/>
            <person name="Hughes K."/>
            <person name="Justo A."/>
            <person name="Karasinski D."/>
            <person name="Kautmanova I."/>
            <person name="Kiss B."/>
            <person name="Kocsube S."/>
            <person name="Kotiranta H."/>
            <person name="LaButti K.M."/>
            <person name="Lechner B.E."/>
            <person name="Liimatainen K."/>
            <person name="Lipzen A."/>
            <person name="Lukacs Z."/>
            <person name="Mihaltcheva S."/>
            <person name="Morgado L.N."/>
            <person name="Niskanen T."/>
            <person name="Noordeloos M.E."/>
            <person name="Ohm R.A."/>
            <person name="Ortiz-Santana B."/>
            <person name="Ovrebo C."/>
            <person name="Racz N."/>
            <person name="Riley R."/>
            <person name="Savchenko A."/>
            <person name="Shiryaev A."/>
            <person name="Soop K."/>
            <person name="Spirin V."/>
            <person name="Szebenyi C."/>
            <person name="Tomsovsky M."/>
            <person name="Tulloss R.E."/>
            <person name="Uehling J."/>
            <person name="Grigoriev I.V."/>
            <person name="Vagvolgyi C."/>
            <person name="Papp T."/>
            <person name="Martin F.M."/>
            <person name="Miettinen O."/>
            <person name="Hibbett D.S."/>
            <person name="Nagy L.G."/>
        </authorList>
    </citation>
    <scope>NUCLEOTIDE SEQUENCE [LARGE SCALE GENOMIC DNA]</scope>
    <source>
        <strain evidence="1 2">FP101781</strain>
    </source>
</reference>
<keyword evidence="2" id="KW-1185">Reference proteome</keyword>
<comment type="caution">
    <text evidence="1">The sequence shown here is derived from an EMBL/GenBank/DDBJ whole genome shotgun (WGS) entry which is preliminary data.</text>
</comment>
<dbReference type="Gene3D" id="3.40.50.300">
    <property type="entry name" value="P-loop containing nucleotide triphosphate hydrolases"/>
    <property type="match status" value="1"/>
</dbReference>
<name>A0A4Y7T3X4_COPMI</name>
<evidence type="ECO:0000313" key="2">
    <source>
        <dbReference type="Proteomes" id="UP000298030"/>
    </source>
</evidence>
<dbReference type="AlphaFoldDB" id="A0A4Y7T3X4"/>
<dbReference type="Proteomes" id="UP000298030">
    <property type="component" value="Unassembled WGS sequence"/>
</dbReference>
<sequence length="531" mass="58304">MSLQTEQPTASPSPLLSVLDPAKTVLIVGVEGVGKTTLLAAWLQRRGGVMELVDGDLGTVVKGAKPNDGVRLRHAEWHTIIHMDDEVTYYIVIDANDTGNSLKKYTNADAILVVFSLDDYESFAWAKFQLDVLTSLPMQSKPIIAIANKCDVDSAYTQLTESDILQISSMCGVTMFRCGSKYTSTVRILASGGCRLRSADGSITTVGTSGRTRARLGTRLLSLYEATQCEGREESKYTVIRTTESTNLSSELYTIQGFPTVGSHRRESLVWENSSSIQSLEQLPPQVDPDRGKDILVGAYTLRHAGMRLKGRGIEAVIVKPMLAFHRLGDPFTQKEEGLVVHVARINVKFSVGVARITLSSDQSGSGQTLQKFTVGGGMDHLDFMCVGTGVYNAFIIGVDVFVGFFGFRTGHIFEICKRSRSWRCNLRPFATCIWQSSLEAGPFTLGQMIRTSRVDCCSSEKPTHNLGSWYDQCTERHAKVESWMTNLASLGGENGKRRNLRPHILSTSPESERHLLLVLVPPESHGGEAT</sequence>
<dbReference type="CDD" id="cd00882">
    <property type="entry name" value="Ras_like_GTPase"/>
    <property type="match status" value="1"/>
</dbReference>
<protein>
    <recommendedName>
        <fullName evidence="3">P-loop containing nucleoside triphosphate hydrolase protein</fullName>
    </recommendedName>
</protein>
<evidence type="ECO:0008006" key="3">
    <source>
        <dbReference type="Google" id="ProtNLM"/>
    </source>
</evidence>
<accession>A0A4Y7T3X4</accession>